<dbReference type="Proteomes" id="UP000612899">
    <property type="component" value="Unassembled WGS sequence"/>
</dbReference>
<dbReference type="Gene3D" id="1.10.3420.10">
    <property type="entry name" value="putative ntp pyrophosphohydrolase like domain"/>
    <property type="match status" value="1"/>
</dbReference>
<keyword evidence="2" id="KW-1185">Reference proteome</keyword>
<name>A0A8J3Q2Y6_9ACTN</name>
<dbReference type="SUPFAM" id="SSF101386">
    <property type="entry name" value="all-alpha NTP pyrophosphatases"/>
    <property type="match status" value="1"/>
</dbReference>
<evidence type="ECO:0008006" key="3">
    <source>
        <dbReference type="Google" id="ProtNLM"/>
    </source>
</evidence>
<reference evidence="1" key="1">
    <citation type="submission" date="2021-01" db="EMBL/GenBank/DDBJ databases">
        <title>Whole genome shotgun sequence of Rhizocola hellebori NBRC 109834.</title>
        <authorList>
            <person name="Komaki H."/>
            <person name="Tamura T."/>
        </authorList>
    </citation>
    <scope>NUCLEOTIDE SEQUENCE</scope>
    <source>
        <strain evidence="1">NBRC 109834</strain>
    </source>
</reference>
<evidence type="ECO:0000313" key="1">
    <source>
        <dbReference type="EMBL" id="GIH02958.1"/>
    </source>
</evidence>
<dbReference type="InterPro" id="IPR023292">
    <property type="entry name" value="NTP_PyroPHydrolase-like_dom_sf"/>
</dbReference>
<sequence>MSEESRATTRAGLSRAAASVGEFHAHFGLRRQALPTADIEPGLAALRVSLLEEEVGEFADATAARDIVEIADALADIVYVAYGAAITYGIDLDAVLEEVHRSNMTKLGDDGKPIYRADGKVIKSANFRPPDIRQVLHDQQPLPVDEFGLSAIDA</sequence>
<dbReference type="RefSeq" id="WP_203906890.1">
    <property type="nucleotide sequence ID" value="NZ_BONY01000005.1"/>
</dbReference>
<dbReference type="InterPro" id="IPR021130">
    <property type="entry name" value="PRib-ATP_PPHydrolase-like"/>
</dbReference>
<dbReference type="InterPro" id="IPR033653">
    <property type="entry name" value="NTP-PPase_DR2231-like"/>
</dbReference>
<dbReference type="EMBL" id="BONY01000005">
    <property type="protein sequence ID" value="GIH02958.1"/>
    <property type="molecule type" value="Genomic_DNA"/>
</dbReference>
<dbReference type="CDD" id="cd11530">
    <property type="entry name" value="NTP-PPase_DR2231_like"/>
    <property type="match status" value="1"/>
</dbReference>
<proteinExistence type="predicted"/>
<dbReference type="Pfam" id="PF01503">
    <property type="entry name" value="PRA-PH"/>
    <property type="match status" value="1"/>
</dbReference>
<gene>
    <name evidence="1" type="ORF">Rhe02_10250</name>
</gene>
<organism evidence="1 2">
    <name type="scientific">Rhizocola hellebori</name>
    <dbReference type="NCBI Taxonomy" id="1392758"/>
    <lineage>
        <taxon>Bacteria</taxon>
        <taxon>Bacillati</taxon>
        <taxon>Actinomycetota</taxon>
        <taxon>Actinomycetes</taxon>
        <taxon>Micromonosporales</taxon>
        <taxon>Micromonosporaceae</taxon>
        <taxon>Rhizocola</taxon>
    </lineage>
</organism>
<dbReference type="AlphaFoldDB" id="A0A8J3Q2Y6"/>
<evidence type="ECO:0000313" key="2">
    <source>
        <dbReference type="Proteomes" id="UP000612899"/>
    </source>
</evidence>
<comment type="caution">
    <text evidence="1">The sequence shown here is derived from an EMBL/GenBank/DDBJ whole genome shotgun (WGS) entry which is preliminary data.</text>
</comment>
<protein>
    <recommendedName>
        <fullName evidence="3">Nucleotide pyrophosphohydrolase</fullName>
    </recommendedName>
</protein>
<accession>A0A8J3Q2Y6</accession>